<dbReference type="PROSITE" id="PS51194">
    <property type="entry name" value="HELICASE_CTER"/>
    <property type="match status" value="1"/>
</dbReference>
<dbReference type="SUPFAM" id="SSF53098">
    <property type="entry name" value="Ribonuclease H-like"/>
    <property type="match status" value="1"/>
</dbReference>
<dbReference type="PANTHER" id="PTHR47964:SF1">
    <property type="entry name" value="ATP-DEPENDENT DNA HELICASE HOMOLOG RECG, CHLOROPLASTIC"/>
    <property type="match status" value="1"/>
</dbReference>
<evidence type="ECO:0000256" key="3">
    <source>
        <dbReference type="ARBA" id="ARBA00022801"/>
    </source>
</evidence>
<dbReference type="SMART" id="SM00487">
    <property type="entry name" value="DEXDc"/>
    <property type="match status" value="1"/>
</dbReference>
<dbReference type="Proteomes" id="UP001445335">
    <property type="component" value="Unassembled WGS sequence"/>
</dbReference>
<dbReference type="InterPro" id="IPR001650">
    <property type="entry name" value="Helicase_C-like"/>
</dbReference>
<dbReference type="InterPro" id="IPR014001">
    <property type="entry name" value="Helicase_ATP-bd"/>
</dbReference>
<evidence type="ECO:0000259" key="10">
    <source>
        <dbReference type="PROSITE" id="PS51194"/>
    </source>
</evidence>
<dbReference type="GO" id="GO:0003678">
    <property type="term" value="F:DNA helicase activity"/>
    <property type="evidence" value="ECO:0007669"/>
    <property type="project" value="TreeGrafter"/>
</dbReference>
<dbReference type="GO" id="GO:0005524">
    <property type="term" value="F:ATP binding"/>
    <property type="evidence" value="ECO:0007669"/>
    <property type="project" value="UniProtKB-KW"/>
</dbReference>
<dbReference type="Pfam" id="PF00271">
    <property type="entry name" value="Helicase_C"/>
    <property type="match status" value="1"/>
</dbReference>
<feature type="domain" description="Helicase C-terminal" evidence="10">
    <location>
        <begin position="1036"/>
        <end position="1204"/>
    </location>
</feature>
<dbReference type="InterPro" id="IPR011545">
    <property type="entry name" value="DEAD/DEAH_box_helicase_dom"/>
</dbReference>
<keyword evidence="2" id="KW-0227">DNA damage</keyword>
<accession>A0AAW1QKD8</accession>
<gene>
    <name evidence="11" type="ORF">WJX81_006389</name>
</gene>
<evidence type="ECO:0000256" key="8">
    <source>
        <dbReference type="SAM" id="MobiDB-lite"/>
    </source>
</evidence>
<dbReference type="PROSITE" id="PS51192">
    <property type="entry name" value="HELICASE_ATP_BIND_1"/>
    <property type="match status" value="1"/>
</dbReference>
<dbReference type="Pfam" id="PF00270">
    <property type="entry name" value="DEAD"/>
    <property type="match status" value="1"/>
</dbReference>
<evidence type="ECO:0000313" key="11">
    <source>
        <dbReference type="EMBL" id="KAK9821728.1"/>
    </source>
</evidence>
<dbReference type="InterPro" id="IPR045562">
    <property type="entry name" value="RecG_dom3_C"/>
</dbReference>
<dbReference type="GO" id="GO:0016787">
    <property type="term" value="F:hydrolase activity"/>
    <property type="evidence" value="ECO:0007669"/>
    <property type="project" value="UniProtKB-KW"/>
</dbReference>
<dbReference type="Pfam" id="PF19833">
    <property type="entry name" value="RecG_dom3_C"/>
    <property type="match status" value="1"/>
</dbReference>
<dbReference type="InterPro" id="IPR013520">
    <property type="entry name" value="Ribonucl_H"/>
</dbReference>
<dbReference type="InterPro" id="IPR027417">
    <property type="entry name" value="P-loop_NTPase"/>
</dbReference>
<keyword evidence="1" id="KW-0547">Nucleotide-binding</keyword>
<evidence type="ECO:0000256" key="2">
    <source>
        <dbReference type="ARBA" id="ARBA00022763"/>
    </source>
</evidence>
<dbReference type="PANTHER" id="PTHR47964">
    <property type="entry name" value="ATP-DEPENDENT DNA HELICASE HOMOLOG RECG, CHLOROPLASTIC"/>
    <property type="match status" value="1"/>
</dbReference>
<keyword evidence="3" id="KW-0378">Hydrolase</keyword>
<dbReference type="InterPro" id="IPR047112">
    <property type="entry name" value="RecG/Mfd"/>
</dbReference>
<evidence type="ECO:0000256" key="1">
    <source>
        <dbReference type="ARBA" id="ARBA00022741"/>
    </source>
</evidence>
<dbReference type="CDD" id="cd06127">
    <property type="entry name" value="DEDDh"/>
    <property type="match status" value="1"/>
</dbReference>
<sequence>MVRMPLKRGSSLSQRLAAFASLHGIPWRRSLASDETQAAMMRTTLKLERLLRALDIERSNGFSNSTGQVQQFDTFLHAELQQVRAQAAGYHRRDLDALHETGCRYAELDARAREAFLARLASVLASLQWGARHGEVSPPASKASPMGVLPARPRLFVFDTETTGFSKQEDEIVEIAALDVETGAEFDSGLINIAQSLTRKQMSRGAADITGITTADVTRPGLPSMREVGPRLLAWVTERAKGATPVLVAHNGRSFDLPMLSANLARVGAELPPDWWFLDTLKLAVDSRLSQSESLKQEALSVRYGVANARDGTLGRHRALGDARELARLLPHLQARAGAASMQELLMVRDAAGRVGDLAAQQAAPAKTKAAKKAQREADKLRDVMEHSVGFQMAEDPLSQVEAETGVFARRTPGARAPPAPVAPSAALAAGARAARAAQRARAQAHAAADTAAYLSMMEEAAEEGGERMEALGYPVPGDAAAASWAALVAGGSRGGEQTLLDVPLAQLGRRSFTARQCTMLREADVDTLGDLLRVFPRDHIAYARRLAPGRHVQLAGTVMRVKAAIVRRGRPMGFFELEAVVDASAAARAGGGALGEEDEEEVEDDLGFYDPLDGDQDPAAEPGSAAAEEAGEELALVPPEALQGMQTVRLKKVMMAYMATNVLALKAAHPFGSPIVLRGRLLWKAGRPGYWELDGASAMLYPSEADAPPGQVLPVYAQRAPVIPRDWAKLVAKALARAEADLPPDFDPLPKDMRAEHSHVPWLEAVRTMHAPTGLAELEAARRRLAFDELLALQLSLLLRRKLLQAPDGGPAEGHCIDDTSLVDAGRAALPFALTAGQEAALGAILGQLRAPAPMMCLLQGDVGCGKTAVAFLALLAAAGSGMQGALMAPTEVLAEQHAARLGELLERLPEGRRPRVALLKGGMRARERREVLAALAAGELDLLVGTHALISDDVDYTRLGLAIVDEQHRFGVEQRAKLARKARPPPHVLMMTATPIPRTLALLAHGDLTHAAIDELPPGRAPVATRVLVASEANRAQAYKAIRSELAEGGRAYIVCPLVDESAAEGMASLRAAEEEHRRLVECGVLGEGVGFGLLHGRLASDEKAAALRAFAAGDTQVLISTTVVEVGVDVREASVMLVEGAERFGLAQLHQLRGRVGRGGRPARCFLMASRPEDVARLAVLEASHNGFAIAEADLAIRGAGDIIGRRQSGRDAASSLRVARLPADRDLLEAARAAAARALARYGPDPAAWPPALLAAMQSQALPVLDLHALPVNALQAQAAAQAAAGVAGAA</sequence>
<evidence type="ECO:0000259" key="9">
    <source>
        <dbReference type="PROSITE" id="PS51192"/>
    </source>
</evidence>
<feature type="domain" description="Helicase ATP-binding" evidence="9">
    <location>
        <begin position="849"/>
        <end position="1015"/>
    </location>
</feature>
<reference evidence="11 12" key="1">
    <citation type="journal article" date="2024" name="Nat. Commun.">
        <title>Phylogenomics reveals the evolutionary origins of lichenization in chlorophyte algae.</title>
        <authorList>
            <person name="Puginier C."/>
            <person name="Libourel C."/>
            <person name="Otte J."/>
            <person name="Skaloud P."/>
            <person name="Haon M."/>
            <person name="Grisel S."/>
            <person name="Petersen M."/>
            <person name="Berrin J.G."/>
            <person name="Delaux P.M."/>
            <person name="Dal Grande F."/>
            <person name="Keller J."/>
        </authorList>
    </citation>
    <scope>NUCLEOTIDE SEQUENCE [LARGE SCALE GENOMIC DNA]</scope>
    <source>
        <strain evidence="11 12">SAG 245.80</strain>
    </source>
</reference>
<dbReference type="InterPro" id="IPR036397">
    <property type="entry name" value="RNaseH_sf"/>
</dbReference>
<feature type="region of interest" description="Disordered" evidence="8">
    <location>
        <begin position="607"/>
        <end position="631"/>
    </location>
</feature>
<comment type="caution">
    <text evidence="11">The sequence shown here is derived from an EMBL/GenBank/DDBJ whole genome shotgun (WGS) entry which is preliminary data.</text>
</comment>
<dbReference type="SMART" id="SM00479">
    <property type="entry name" value="EXOIII"/>
    <property type="match status" value="1"/>
</dbReference>
<dbReference type="SMART" id="SM00490">
    <property type="entry name" value="HELICc"/>
    <property type="match status" value="1"/>
</dbReference>
<keyword evidence="7" id="KW-0234">DNA repair</keyword>
<evidence type="ECO:0008006" key="13">
    <source>
        <dbReference type="Google" id="ProtNLM"/>
    </source>
</evidence>
<dbReference type="Pfam" id="PF00929">
    <property type="entry name" value="RNase_T"/>
    <property type="match status" value="1"/>
</dbReference>
<protein>
    <recommendedName>
        <fullName evidence="13">DNA helicase</fullName>
    </recommendedName>
</protein>
<organism evidence="11 12">
    <name type="scientific">Elliptochloris bilobata</name>
    <dbReference type="NCBI Taxonomy" id="381761"/>
    <lineage>
        <taxon>Eukaryota</taxon>
        <taxon>Viridiplantae</taxon>
        <taxon>Chlorophyta</taxon>
        <taxon>core chlorophytes</taxon>
        <taxon>Trebouxiophyceae</taxon>
        <taxon>Trebouxiophyceae incertae sedis</taxon>
        <taxon>Elliptochloris clade</taxon>
        <taxon>Elliptochloris</taxon>
    </lineage>
</organism>
<dbReference type="InterPro" id="IPR012337">
    <property type="entry name" value="RNaseH-like_sf"/>
</dbReference>
<evidence type="ECO:0000256" key="5">
    <source>
        <dbReference type="ARBA" id="ARBA00022840"/>
    </source>
</evidence>
<keyword evidence="4" id="KW-0347">Helicase</keyword>
<dbReference type="EMBL" id="JALJOU010000098">
    <property type="protein sequence ID" value="KAK9821728.1"/>
    <property type="molecule type" value="Genomic_DNA"/>
</dbReference>
<dbReference type="Gene3D" id="3.30.420.10">
    <property type="entry name" value="Ribonuclease H-like superfamily/Ribonuclease H"/>
    <property type="match status" value="1"/>
</dbReference>
<name>A0AAW1QKD8_9CHLO</name>
<keyword evidence="6" id="KW-0238">DNA-binding</keyword>
<evidence type="ECO:0000256" key="7">
    <source>
        <dbReference type="ARBA" id="ARBA00023204"/>
    </source>
</evidence>
<dbReference type="GO" id="GO:0006281">
    <property type="term" value="P:DNA repair"/>
    <property type="evidence" value="ECO:0007669"/>
    <property type="project" value="UniProtKB-KW"/>
</dbReference>
<feature type="compositionally biased region" description="Low complexity" evidence="8">
    <location>
        <begin position="620"/>
        <end position="631"/>
    </location>
</feature>
<keyword evidence="5" id="KW-0067">ATP-binding</keyword>
<evidence type="ECO:0000256" key="6">
    <source>
        <dbReference type="ARBA" id="ARBA00023125"/>
    </source>
</evidence>
<feature type="compositionally biased region" description="Acidic residues" evidence="8">
    <location>
        <begin position="607"/>
        <end position="619"/>
    </location>
</feature>
<evidence type="ECO:0000313" key="12">
    <source>
        <dbReference type="Proteomes" id="UP001445335"/>
    </source>
</evidence>
<dbReference type="Gene3D" id="3.40.50.300">
    <property type="entry name" value="P-loop containing nucleotide triphosphate hydrolases"/>
    <property type="match status" value="2"/>
</dbReference>
<keyword evidence="12" id="KW-1185">Reference proteome</keyword>
<evidence type="ECO:0000256" key="4">
    <source>
        <dbReference type="ARBA" id="ARBA00022806"/>
    </source>
</evidence>
<proteinExistence type="predicted"/>
<dbReference type="SUPFAM" id="SSF52540">
    <property type="entry name" value="P-loop containing nucleoside triphosphate hydrolases"/>
    <property type="match status" value="2"/>
</dbReference>
<dbReference type="GO" id="GO:0003677">
    <property type="term" value="F:DNA binding"/>
    <property type="evidence" value="ECO:0007669"/>
    <property type="project" value="UniProtKB-KW"/>
</dbReference>